<evidence type="ECO:0000256" key="5">
    <source>
        <dbReference type="HAMAP-Rule" id="MF_00527"/>
    </source>
</evidence>
<evidence type="ECO:0000256" key="3">
    <source>
        <dbReference type="ARBA" id="ARBA00022801"/>
    </source>
</evidence>
<dbReference type="InterPro" id="IPR036995">
    <property type="entry name" value="MPG_sf"/>
</dbReference>
<dbReference type="Gene3D" id="3.10.300.10">
    <property type="entry name" value="Methylpurine-DNA glycosylase (MPG)"/>
    <property type="match status" value="1"/>
</dbReference>
<dbReference type="NCBIfam" id="TIGR00567">
    <property type="entry name" value="3mg"/>
    <property type="match status" value="1"/>
</dbReference>
<keyword evidence="7" id="KW-1185">Reference proteome</keyword>
<dbReference type="Proteomes" id="UP001597387">
    <property type="component" value="Unassembled WGS sequence"/>
</dbReference>
<dbReference type="SUPFAM" id="SSF50486">
    <property type="entry name" value="FMT C-terminal domain-like"/>
    <property type="match status" value="1"/>
</dbReference>
<reference evidence="7" key="1">
    <citation type="journal article" date="2019" name="Int. J. Syst. Evol. Microbiol.">
        <title>The Global Catalogue of Microorganisms (GCM) 10K type strain sequencing project: providing services to taxonomists for standard genome sequencing and annotation.</title>
        <authorList>
            <consortium name="The Broad Institute Genomics Platform"/>
            <consortium name="The Broad Institute Genome Sequencing Center for Infectious Disease"/>
            <person name="Wu L."/>
            <person name="Ma J."/>
        </authorList>
    </citation>
    <scope>NUCLEOTIDE SEQUENCE [LARGE SCALE GENOMIC DNA]</scope>
    <source>
        <strain evidence="7">KCTC 42217</strain>
    </source>
</reference>
<evidence type="ECO:0000256" key="2">
    <source>
        <dbReference type="ARBA" id="ARBA00022763"/>
    </source>
</evidence>
<dbReference type="InterPro" id="IPR011034">
    <property type="entry name" value="Formyl_transferase-like_C_sf"/>
</dbReference>
<comment type="caution">
    <text evidence="6">The sequence shown here is derived from an EMBL/GenBank/DDBJ whole genome shotgun (WGS) entry which is preliminary data.</text>
</comment>
<dbReference type="PANTHER" id="PTHR10429:SF0">
    <property type="entry name" value="DNA-3-METHYLADENINE GLYCOSYLASE"/>
    <property type="match status" value="1"/>
</dbReference>
<sequence length="198" mass="22406">MKLPESFYQNDDVISLSQKLLGKHLFTRIDGELSGGIIVETEAYRGPEDVGSHAYNHRRTSRNDIMYSKGGVVYMYICYGIHDMLNIVTGQEGESHAILIRAIEPTDGVDVMRKRRGFDNDDKRLCKGPGALAKALGLRKIHNGTSLQGDMIWIEDHGYELTKEDVIACPRIGLNIEEPYKSMPWRFYIAGNKFISRP</sequence>
<dbReference type="InterPro" id="IPR003180">
    <property type="entry name" value="MPG"/>
</dbReference>
<evidence type="ECO:0000256" key="1">
    <source>
        <dbReference type="ARBA" id="ARBA00009232"/>
    </source>
</evidence>
<organism evidence="6 7">
    <name type="scientific">Paradesertivirga mongoliensis</name>
    <dbReference type="NCBI Taxonomy" id="2100740"/>
    <lineage>
        <taxon>Bacteria</taxon>
        <taxon>Pseudomonadati</taxon>
        <taxon>Bacteroidota</taxon>
        <taxon>Sphingobacteriia</taxon>
        <taxon>Sphingobacteriales</taxon>
        <taxon>Sphingobacteriaceae</taxon>
        <taxon>Paradesertivirga</taxon>
    </lineage>
</organism>
<dbReference type="RefSeq" id="WP_255902487.1">
    <property type="nucleotide sequence ID" value="NZ_JAFMZO010000003.1"/>
</dbReference>
<keyword evidence="4 5" id="KW-0234">DNA repair</keyword>
<dbReference type="EMBL" id="JBHUHZ010000001">
    <property type="protein sequence ID" value="MFD2163003.1"/>
    <property type="molecule type" value="Genomic_DNA"/>
</dbReference>
<name>A0ABW4ZLM7_9SPHI</name>
<keyword evidence="2 5" id="KW-0227">DNA damage</keyword>
<comment type="similarity">
    <text evidence="1 5">Belongs to the DNA glycosylase MPG family.</text>
</comment>
<dbReference type="PANTHER" id="PTHR10429">
    <property type="entry name" value="DNA-3-METHYLADENINE GLYCOSYLASE"/>
    <property type="match status" value="1"/>
</dbReference>
<dbReference type="EC" id="3.2.2.-" evidence="5"/>
<proteinExistence type="inferred from homology"/>
<evidence type="ECO:0000313" key="6">
    <source>
        <dbReference type="EMBL" id="MFD2163003.1"/>
    </source>
</evidence>
<accession>A0ABW4ZLM7</accession>
<dbReference type="HAMAP" id="MF_00527">
    <property type="entry name" value="3MGH"/>
    <property type="match status" value="1"/>
</dbReference>
<evidence type="ECO:0000313" key="7">
    <source>
        <dbReference type="Proteomes" id="UP001597387"/>
    </source>
</evidence>
<protein>
    <recommendedName>
        <fullName evidence="5">Putative 3-methyladenine DNA glycosylase</fullName>
        <ecNumber evidence="5">3.2.2.-</ecNumber>
    </recommendedName>
</protein>
<evidence type="ECO:0000256" key="4">
    <source>
        <dbReference type="ARBA" id="ARBA00023204"/>
    </source>
</evidence>
<gene>
    <name evidence="6" type="ORF">ACFSJU_11415</name>
</gene>
<dbReference type="CDD" id="cd00540">
    <property type="entry name" value="AAG"/>
    <property type="match status" value="1"/>
</dbReference>
<keyword evidence="3 5" id="KW-0378">Hydrolase</keyword>
<dbReference type="Pfam" id="PF02245">
    <property type="entry name" value="Pur_DNA_glyco"/>
    <property type="match status" value="1"/>
</dbReference>